<keyword evidence="1" id="KW-0812">Transmembrane</keyword>
<reference evidence="2" key="1">
    <citation type="journal article" date="2020" name="mSystems">
        <title>Genome- and Community-Level Interaction Insights into Carbon Utilization and Element Cycling Functions of Hydrothermarchaeota in Hydrothermal Sediment.</title>
        <authorList>
            <person name="Zhou Z."/>
            <person name="Liu Y."/>
            <person name="Xu W."/>
            <person name="Pan J."/>
            <person name="Luo Z.H."/>
            <person name="Li M."/>
        </authorList>
    </citation>
    <scope>NUCLEOTIDE SEQUENCE [LARGE SCALE GENOMIC DNA]</scope>
    <source>
        <strain evidence="2">SpSt-556</strain>
    </source>
</reference>
<proteinExistence type="predicted"/>
<feature type="transmembrane region" description="Helical" evidence="1">
    <location>
        <begin position="63"/>
        <end position="83"/>
    </location>
</feature>
<evidence type="ECO:0000256" key="1">
    <source>
        <dbReference type="SAM" id="Phobius"/>
    </source>
</evidence>
<comment type="caution">
    <text evidence="2">The sequence shown here is derived from an EMBL/GenBank/DDBJ whole genome shotgun (WGS) entry which is preliminary data.</text>
</comment>
<organism evidence="2">
    <name type="scientific">Bellilinea caldifistulae</name>
    <dbReference type="NCBI Taxonomy" id="360411"/>
    <lineage>
        <taxon>Bacteria</taxon>
        <taxon>Bacillati</taxon>
        <taxon>Chloroflexota</taxon>
        <taxon>Anaerolineae</taxon>
        <taxon>Anaerolineales</taxon>
        <taxon>Anaerolineaceae</taxon>
        <taxon>Bellilinea</taxon>
    </lineage>
</organism>
<keyword evidence="1" id="KW-1133">Transmembrane helix</keyword>
<dbReference type="AlphaFoldDB" id="A0A7C4Q506"/>
<gene>
    <name evidence="2" type="ORF">ENT17_13080</name>
</gene>
<dbReference type="EMBL" id="DSXR01000128">
    <property type="protein sequence ID" value="HGS88530.1"/>
    <property type="molecule type" value="Genomic_DNA"/>
</dbReference>
<name>A0A7C4Q506_9CHLR</name>
<keyword evidence="1" id="KW-0472">Membrane</keyword>
<accession>A0A7C4Q506</accession>
<protein>
    <submittedName>
        <fullName evidence="2">Uncharacterized protein</fullName>
    </submittedName>
</protein>
<sequence length="86" mass="9905">MTLQNTNRPPVKWRGYQISPVAQAFRFVPSAQFGIIWNRPVGVQVQTPQGETQFLPVHDLTRIIQVIIILSGLFLLFLLKLIYKRS</sequence>
<evidence type="ECO:0000313" key="2">
    <source>
        <dbReference type="EMBL" id="HGS88530.1"/>
    </source>
</evidence>